<evidence type="ECO:0000313" key="2">
    <source>
        <dbReference type="EMBL" id="MBW62551.1"/>
    </source>
</evidence>
<proteinExistence type="predicted"/>
<keyword evidence="1" id="KW-0732">Signal</keyword>
<feature type="signal peptide" evidence="1">
    <location>
        <begin position="1"/>
        <end position="25"/>
    </location>
</feature>
<feature type="chain" id="PRO_5014934690" evidence="1">
    <location>
        <begin position="26"/>
        <end position="82"/>
    </location>
</feature>
<sequence>MRGTRGTHRPSTACFAILWLISSSGLPERNGCSVAFVQASPTPGVAFPDILSNGYGMLRCGSSISVCMCNLTVLGGAGRQTG</sequence>
<accession>A0A2M4CBP5</accession>
<reference evidence="2" key="1">
    <citation type="submission" date="2018-01" db="EMBL/GenBank/DDBJ databases">
        <title>An insight into the sialome of Amazonian anophelines.</title>
        <authorList>
            <person name="Ribeiro J.M."/>
            <person name="Scarpassa V."/>
            <person name="Calvo E."/>
        </authorList>
    </citation>
    <scope>NUCLEOTIDE SEQUENCE</scope>
    <source>
        <tissue evidence="2">Salivary glands</tissue>
    </source>
</reference>
<dbReference type="AlphaFoldDB" id="A0A2M4CBP5"/>
<organism evidence="2">
    <name type="scientific">Anopheles marajoara</name>
    <dbReference type="NCBI Taxonomy" id="58244"/>
    <lineage>
        <taxon>Eukaryota</taxon>
        <taxon>Metazoa</taxon>
        <taxon>Ecdysozoa</taxon>
        <taxon>Arthropoda</taxon>
        <taxon>Hexapoda</taxon>
        <taxon>Insecta</taxon>
        <taxon>Pterygota</taxon>
        <taxon>Neoptera</taxon>
        <taxon>Endopterygota</taxon>
        <taxon>Diptera</taxon>
        <taxon>Nematocera</taxon>
        <taxon>Culicoidea</taxon>
        <taxon>Culicidae</taxon>
        <taxon>Anophelinae</taxon>
        <taxon>Anopheles</taxon>
    </lineage>
</organism>
<dbReference type="EMBL" id="GGFJ01013410">
    <property type="protein sequence ID" value="MBW62551.1"/>
    <property type="molecule type" value="Transcribed_RNA"/>
</dbReference>
<protein>
    <submittedName>
        <fullName evidence="2">Putative secreted protein</fullName>
    </submittedName>
</protein>
<name>A0A2M4CBP5_9DIPT</name>
<evidence type="ECO:0000256" key="1">
    <source>
        <dbReference type="SAM" id="SignalP"/>
    </source>
</evidence>